<dbReference type="GO" id="GO:0006508">
    <property type="term" value="P:proteolysis"/>
    <property type="evidence" value="ECO:0007669"/>
    <property type="project" value="UniProtKB-KW"/>
</dbReference>
<reference evidence="15 16" key="1">
    <citation type="journal article" date="2017" name="Mycologia">
        <title>Bifiguratus adelaidae, gen. et sp. nov., a new member of Mucoromycotina in endophytic and soil-dwelling habitats.</title>
        <authorList>
            <person name="Torres-Cruz T.J."/>
            <person name="Billingsley Tobias T.L."/>
            <person name="Almatruk M."/>
            <person name="Hesse C."/>
            <person name="Kuske C.R."/>
            <person name="Desiro A."/>
            <person name="Benucci G.M."/>
            <person name="Bonito G."/>
            <person name="Stajich J.E."/>
            <person name="Dunlap C."/>
            <person name="Arnold A.E."/>
            <person name="Porras-Alfaro A."/>
        </authorList>
    </citation>
    <scope>NUCLEOTIDE SEQUENCE [LARGE SCALE GENOMIC DNA]</scope>
    <source>
        <strain evidence="15 16">AZ0501</strain>
    </source>
</reference>
<dbReference type="InterPro" id="IPR028889">
    <property type="entry name" value="USP"/>
</dbReference>
<dbReference type="GO" id="GO:0005829">
    <property type="term" value="C:cytosol"/>
    <property type="evidence" value="ECO:0007669"/>
    <property type="project" value="TreeGrafter"/>
</dbReference>
<dbReference type="SUPFAM" id="SSF54001">
    <property type="entry name" value="Cysteine proteinases"/>
    <property type="match status" value="1"/>
</dbReference>
<dbReference type="SUPFAM" id="SSF57850">
    <property type="entry name" value="RING/U-box"/>
    <property type="match status" value="1"/>
</dbReference>
<dbReference type="Gene3D" id="3.90.70.10">
    <property type="entry name" value="Cysteine proteinases"/>
    <property type="match status" value="2"/>
</dbReference>
<evidence type="ECO:0000256" key="7">
    <source>
        <dbReference type="ARBA" id="ARBA00022786"/>
    </source>
</evidence>
<dbReference type="InterPro" id="IPR050164">
    <property type="entry name" value="Peptidase_C19"/>
</dbReference>
<dbReference type="GO" id="GO:0004843">
    <property type="term" value="F:cysteine-type deubiquitinase activity"/>
    <property type="evidence" value="ECO:0007669"/>
    <property type="project" value="UniProtKB-EC"/>
</dbReference>
<dbReference type="Pfam" id="PF00443">
    <property type="entry name" value="UCH"/>
    <property type="match status" value="2"/>
</dbReference>
<keyword evidence="7" id="KW-0833">Ubl conjugation pathway</keyword>
<feature type="region of interest" description="Disordered" evidence="12">
    <location>
        <begin position="531"/>
        <end position="567"/>
    </location>
</feature>
<keyword evidence="5" id="KW-0479">Metal-binding</keyword>
<evidence type="ECO:0000256" key="1">
    <source>
        <dbReference type="ARBA" id="ARBA00000707"/>
    </source>
</evidence>
<organism evidence="15 16">
    <name type="scientific">Bifiguratus adelaidae</name>
    <dbReference type="NCBI Taxonomy" id="1938954"/>
    <lineage>
        <taxon>Eukaryota</taxon>
        <taxon>Fungi</taxon>
        <taxon>Fungi incertae sedis</taxon>
        <taxon>Mucoromycota</taxon>
        <taxon>Mucoromycotina</taxon>
        <taxon>Endogonomycetes</taxon>
        <taxon>Endogonales</taxon>
        <taxon>Endogonales incertae sedis</taxon>
        <taxon>Bifiguratus</taxon>
    </lineage>
</organism>
<dbReference type="InterPro" id="IPR001607">
    <property type="entry name" value="Znf_UBP"/>
</dbReference>
<dbReference type="InterPro" id="IPR001394">
    <property type="entry name" value="Peptidase_C19_UCH"/>
</dbReference>
<dbReference type="InterPro" id="IPR013083">
    <property type="entry name" value="Znf_RING/FYVE/PHD"/>
</dbReference>
<dbReference type="EC" id="3.4.19.12" evidence="3"/>
<evidence type="ECO:0000313" key="16">
    <source>
        <dbReference type="Proteomes" id="UP000242875"/>
    </source>
</evidence>
<feature type="region of interest" description="Disordered" evidence="12">
    <location>
        <begin position="462"/>
        <end position="489"/>
    </location>
</feature>
<feature type="region of interest" description="Disordered" evidence="12">
    <location>
        <begin position="722"/>
        <end position="833"/>
    </location>
</feature>
<feature type="domain" description="USP" evidence="13">
    <location>
        <begin position="233"/>
        <end position="1005"/>
    </location>
</feature>
<dbReference type="GO" id="GO:0005634">
    <property type="term" value="C:nucleus"/>
    <property type="evidence" value="ECO:0007669"/>
    <property type="project" value="TreeGrafter"/>
</dbReference>
<evidence type="ECO:0000256" key="11">
    <source>
        <dbReference type="PROSITE-ProRule" id="PRU00502"/>
    </source>
</evidence>
<accession>A0A261XTE5</accession>
<keyword evidence="6 11" id="KW-0863">Zinc-finger</keyword>
<name>A0A261XTE5_9FUNG</name>
<evidence type="ECO:0000256" key="9">
    <source>
        <dbReference type="ARBA" id="ARBA00022807"/>
    </source>
</evidence>
<evidence type="ECO:0000256" key="8">
    <source>
        <dbReference type="ARBA" id="ARBA00022801"/>
    </source>
</evidence>
<feature type="compositionally biased region" description="Low complexity" evidence="12">
    <location>
        <begin position="546"/>
        <end position="555"/>
    </location>
</feature>
<feature type="compositionally biased region" description="Basic residues" evidence="12">
    <location>
        <begin position="1"/>
        <end position="17"/>
    </location>
</feature>
<evidence type="ECO:0000259" key="14">
    <source>
        <dbReference type="PROSITE" id="PS50271"/>
    </source>
</evidence>
<protein>
    <recommendedName>
        <fullName evidence="3">ubiquitinyl hydrolase 1</fullName>
        <ecNumber evidence="3">3.4.19.12</ecNumber>
    </recommendedName>
</protein>
<feature type="compositionally biased region" description="Basic and acidic residues" evidence="12">
    <location>
        <begin position="722"/>
        <end position="734"/>
    </location>
</feature>
<keyword evidence="16" id="KW-1185">Reference proteome</keyword>
<comment type="catalytic activity">
    <reaction evidence="1">
        <text>Thiol-dependent hydrolysis of ester, thioester, amide, peptide and isopeptide bonds formed by the C-terminal Gly of ubiquitin (a 76-residue protein attached to proteins as an intracellular targeting signal).</text>
        <dbReference type="EC" id="3.4.19.12"/>
    </reaction>
</comment>
<dbReference type="PROSITE" id="PS50271">
    <property type="entry name" value="ZF_UBP"/>
    <property type="match status" value="1"/>
</dbReference>
<evidence type="ECO:0000256" key="4">
    <source>
        <dbReference type="ARBA" id="ARBA00022670"/>
    </source>
</evidence>
<proteinExistence type="inferred from homology"/>
<gene>
    <name evidence="15" type="ORF">BZG36_05381</name>
</gene>
<feature type="compositionally biased region" description="Basic and acidic residues" evidence="12">
    <location>
        <begin position="784"/>
        <end position="796"/>
    </location>
</feature>
<comment type="similarity">
    <text evidence="2">Belongs to the peptidase C19 family.</text>
</comment>
<dbReference type="Gene3D" id="3.30.40.10">
    <property type="entry name" value="Zinc/RING finger domain, C3HC4 (zinc finger)"/>
    <property type="match status" value="1"/>
</dbReference>
<feature type="compositionally biased region" description="Low complexity" evidence="12">
    <location>
        <begin position="797"/>
        <end position="807"/>
    </location>
</feature>
<evidence type="ECO:0000256" key="5">
    <source>
        <dbReference type="ARBA" id="ARBA00022723"/>
    </source>
</evidence>
<dbReference type="InterPro" id="IPR038765">
    <property type="entry name" value="Papain-like_cys_pep_sf"/>
</dbReference>
<dbReference type="Pfam" id="PF02148">
    <property type="entry name" value="zf-UBP"/>
    <property type="match status" value="1"/>
</dbReference>
<sequence length="1006" mass="111399">MPTKARRKARKASRARRASNASSVKSPRSAGVPGVESSDSGEEPETAENEQAPFVKCPHTQSVKVHKVKKALPHLKGKPLTCTACPYTVPPTAAKSKVKANDEKAVVAAANVQKDTNIETAVETSKNPFESTKWICLTCAKIHCGRDGAKHALEHYETTKDHFLAANLETFDCWCYKCDADITPTGNKNQVIAECQATLTAAFKPKNTRKGDKTAFDLKKWPSTKVNYKVLEPGLQNLGHTCFFNSTIQAISATTLLYATYGTSATAIPVITPTDATPQLQQLPYLKDGSIPHVGPLNTAFRKLLNEMWTQNGGVINPSGLFSQISKKWKQYRRMQEQDAQELMRYLLDGMRMEEIDYIKKHLQTNESEEKSDEGAKNAEKVKPVPILDMIFGGKLVSIIVCDHCKEISLSFEDFMDLSLPISNTDDQAKEVAESVRKMFSFSQFHARHKEAARRMGSFLKRSLSPARSDNEGPNSPQLTKTTSQSPASVDRFISAPVSPTKSPLLTPLDTLSDIKASYFPSLPNGFFRKSVSDDESMDPDDPKESSSSALRVSSQRPQAGRAASFGNAIVERLSSLSLSDRDARRRPSSPLQTDQHQGHNIDISSDEGVNRLTDNAHESDEDRQLKATVNAKSLSAESIKMPTLTVSSQLAQDDTKAKTLLQKDQLERIQRLLADVSSSKSNRNEQLSILDCLHAFTSVEILDGLDKFACENCWRKENPEEAKVWDEEQKEEGSEAGEESADELTKTSDRKEEDDGASPLPPTVVEYEEGPPSGTDSSSNNADRSDHASSHHHSDSSASSIHSMADTVDTKTTAQTSLDDHTEKKLDAKPSTHKPRYILRRAFKRYLVASPPQVLVLHLKRFQQVNLRGTMRKIDDWIEFPETVNMDQYVALPEDIADTNKSEGEDLGQPDGVSSREITLSQGGSNNYRLYGVVVQTGSLQSGHYGAYIYTHRVSDKDARDKSSEEDGVQCKREWVYCSDTSTRAASLGEVLSQKGYILFYERVN</sequence>
<dbReference type="Proteomes" id="UP000242875">
    <property type="component" value="Unassembled WGS sequence"/>
</dbReference>
<comment type="caution">
    <text evidence="15">The sequence shown here is derived from an EMBL/GenBank/DDBJ whole genome shotgun (WGS) entry which is preliminary data.</text>
</comment>
<keyword evidence="10" id="KW-0862">Zinc</keyword>
<dbReference type="PANTHER" id="PTHR24006:SF888">
    <property type="entry name" value="UBIQUITIN CARBOXYL-TERMINAL HYDROLASE 30"/>
    <property type="match status" value="1"/>
</dbReference>
<evidence type="ECO:0000259" key="13">
    <source>
        <dbReference type="PROSITE" id="PS50235"/>
    </source>
</evidence>
<feature type="compositionally biased region" description="Polar residues" evidence="12">
    <location>
        <begin position="466"/>
        <end position="488"/>
    </location>
</feature>
<evidence type="ECO:0000256" key="2">
    <source>
        <dbReference type="ARBA" id="ARBA00009085"/>
    </source>
</evidence>
<feature type="compositionally biased region" description="Basic and acidic residues" evidence="12">
    <location>
        <begin position="819"/>
        <end position="831"/>
    </location>
</feature>
<keyword evidence="4" id="KW-0645">Protease</keyword>
<dbReference type="PANTHER" id="PTHR24006">
    <property type="entry name" value="UBIQUITIN CARBOXYL-TERMINAL HYDROLASE"/>
    <property type="match status" value="1"/>
</dbReference>
<evidence type="ECO:0000256" key="6">
    <source>
        <dbReference type="ARBA" id="ARBA00022771"/>
    </source>
</evidence>
<feature type="domain" description="UBP-type" evidence="14">
    <location>
        <begin position="55"/>
        <end position="202"/>
    </location>
</feature>
<evidence type="ECO:0000256" key="3">
    <source>
        <dbReference type="ARBA" id="ARBA00012759"/>
    </source>
</evidence>
<feature type="compositionally biased region" description="Acidic residues" evidence="12">
    <location>
        <begin position="39"/>
        <end position="48"/>
    </location>
</feature>
<dbReference type="PROSITE" id="PS50235">
    <property type="entry name" value="USP_3"/>
    <property type="match status" value="1"/>
</dbReference>
<feature type="compositionally biased region" description="Basic and acidic residues" evidence="12">
    <location>
        <begin position="744"/>
        <end position="754"/>
    </location>
</feature>
<dbReference type="OrthoDB" id="420187at2759"/>
<evidence type="ECO:0000256" key="10">
    <source>
        <dbReference type="ARBA" id="ARBA00022833"/>
    </source>
</evidence>
<dbReference type="SMART" id="SM00290">
    <property type="entry name" value="ZnF_UBP"/>
    <property type="match status" value="1"/>
</dbReference>
<evidence type="ECO:0000256" key="12">
    <source>
        <dbReference type="SAM" id="MobiDB-lite"/>
    </source>
</evidence>
<feature type="region of interest" description="Disordered" evidence="12">
    <location>
        <begin position="580"/>
        <end position="625"/>
    </location>
</feature>
<keyword evidence="8" id="KW-0378">Hydrolase</keyword>
<dbReference type="EMBL" id="MVBO01000285">
    <property type="protein sequence ID" value="OZJ01618.1"/>
    <property type="molecule type" value="Genomic_DNA"/>
</dbReference>
<feature type="compositionally biased region" description="Basic and acidic residues" evidence="12">
    <location>
        <begin position="615"/>
        <end position="625"/>
    </location>
</feature>
<feature type="region of interest" description="Disordered" evidence="12">
    <location>
        <begin position="1"/>
        <end position="56"/>
    </location>
</feature>
<dbReference type="GO" id="GO:0008270">
    <property type="term" value="F:zinc ion binding"/>
    <property type="evidence" value="ECO:0007669"/>
    <property type="project" value="UniProtKB-KW"/>
</dbReference>
<dbReference type="GO" id="GO:0016579">
    <property type="term" value="P:protein deubiquitination"/>
    <property type="evidence" value="ECO:0007669"/>
    <property type="project" value="InterPro"/>
</dbReference>
<keyword evidence="9" id="KW-0788">Thiol protease</keyword>
<evidence type="ECO:0000313" key="15">
    <source>
        <dbReference type="EMBL" id="OZJ01618.1"/>
    </source>
</evidence>
<dbReference type="AlphaFoldDB" id="A0A261XTE5"/>